<dbReference type="SMART" id="SM00382">
    <property type="entry name" value="AAA"/>
    <property type="match status" value="1"/>
</dbReference>
<dbReference type="InterPro" id="IPR058031">
    <property type="entry name" value="AAA_lid_NorR"/>
</dbReference>
<dbReference type="PANTHER" id="PTHR32071:SF57">
    <property type="entry name" value="C4-DICARBOXYLATE TRANSPORT TRANSCRIPTIONAL REGULATORY PROTEIN DCTD"/>
    <property type="match status" value="1"/>
</dbReference>
<organism evidence="8 9">
    <name type="scientific">Mucilaginibacter jinjuensis</name>
    <dbReference type="NCBI Taxonomy" id="1176721"/>
    <lineage>
        <taxon>Bacteria</taxon>
        <taxon>Pseudomonadati</taxon>
        <taxon>Bacteroidota</taxon>
        <taxon>Sphingobacteriia</taxon>
        <taxon>Sphingobacteriales</taxon>
        <taxon>Sphingobacteriaceae</taxon>
        <taxon>Mucilaginibacter</taxon>
    </lineage>
</organism>
<dbReference type="RefSeq" id="WP_273631658.1">
    <property type="nucleotide sequence ID" value="NZ_CP117167.1"/>
</dbReference>
<keyword evidence="2" id="KW-0067">ATP-binding</keyword>
<keyword evidence="1" id="KW-0547">Nucleotide-binding</keyword>
<evidence type="ECO:0000256" key="1">
    <source>
        <dbReference type="ARBA" id="ARBA00022741"/>
    </source>
</evidence>
<dbReference type="Gene3D" id="1.10.10.60">
    <property type="entry name" value="Homeodomain-like"/>
    <property type="match status" value="1"/>
</dbReference>
<evidence type="ECO:0000256" key="6">
    <source>
        <dbReference type="SAM" id="Coils"/>
    </source>
</evidence>
<dbReference type="InterPro" id="IPR009057">
    <property type="entry name" value="Homeodomain-like_sf"/>
</dbReference>
<name>A0ABY7TCD6_9SPHI</name>
<dbReference type="InterPro" id="IPR027417">
    <property type="entry name" value="P-loop_NTPase"/>
</dbReference>
<evidence type="ECO:0000313" key="8">
    <source>
        <dbReference type="EMBL" id="WCT13373.1"/>
    </source>
</evidence>
<keyword evidence="5" id="KW-0804">Transcription</keyword>
<dbReference type="InterPro" id="IPR029016">
    <property type="entry name" value="GAF-like_dom_sf"/>
</dbReference>
<evidence type="ECO:0000256" key="2">
    <source>
        <dbReference type="ARBA" id="ARBA00022840"/>
    </source>
</evidence>
<keyword evidence="9" id="KW-1185">Reference proteome</keyword>
<dbReference type="SUPFAM" id="SSF55781">
    <property type="entry name" value="GAF domain-like"/>
    <property type="match status" value="1"/>
</dbReference>
<dbReference type="Pfam" id="PF25601">
    <property type="entry name" value="AAA_lid_14"/>
    <property type="match status" value="1"/>
</dbReference>
<dbReference type="PANTHER" id="PTHR32071">
    <property type="entry name" value="TRANSCRIPTIONAL REGULATORY PROTEIN"/>
    <property type="match status" value="1"/>
</dbReference>
<evidence type="ECO:0000256" key="5">
    <source>
        <dbReference type="ARBA" id="ARBA00023163"/>
    </source>
</evidence>
<dbReference type="PROSITE" id="PS00688">
    <property type="entry name" value="SIGMA54_INTERACT_3"/>
    <property type="match status" value="1"/>
</dbReference>
<reference evidence="8 9" key="1">
    <citation type="submission" date="2023-02" db="EMBL/GenBank/DDBJ databases">
        <title>Genome sequence of Mucilaginibacter jinjuensis strain KACC 16571.</title>
        <authorList>
            <person name="Kim S."/>
            <person name="Heo J."/>
            <person name="Kwon S.-W."/>
        </authorList>
    </citation>
    <scope>NUCLEOTIDE SEQUENCE [LARGE SCALE GENOMIC DNA]</scope>
    <source>
        <strain evidence="8 9">KACC 16571</strain>
    </source>
</reference>
<accession>A0ABY7TCD6</accession>
<dbReference type="EMBL" id="CP117167">
    <property type="protein sequence ID" value="WCT13373.1"/>
    <property type="molecule type" value="Genomic_DNA"/>
</dbReference>
<dbReference type="InterPro" id="IPR002078">
    <property type="entry name" value="Sigma_54_int"/>
</dbReference>
<dbReference type="Gene3D" id="3.30.450.40">
    <property type="match status" value="1"/>
</dbReference>
<protein>
    <submittedName>
        <fullName evidence="8">Sigma 54-interacting transcriptional regulator</fullName>
    </submittedName>
</protein>
<evidence type="ECO:0000256" key="4">
    <source>
        <dbReference type="ARBA" id="ARBA00023125"/>
    </source>
</evidence>
<dbReference type="Gene3D" id="3.40.50.300">
    <property type="entry name" value="P-loop containing nucleotide triphosphate hydrolases"/>
    <property type="match status" value="1"/>
</dbReference>
<dbReference type="CDD" id="cd00009">
    <property type="entry name" value="AAA"/>
    <property type="match status" value="1"/>
</dbReference>
<keyword evidence="3" id="KW-0805">Transcription regulation</keyword>
<feature type="domain" description="Sigma-54 factor interaction" evidence="7">
    <location>
        <begin position="563"/>
        <end position="792"/>
    </location>
</feature>
<dbReference type="Pfam" id="PF00158">
    <property type="entry name" value="Sigma54_activat"/>
    <property type="match status" value="1"/>
</dbReference>
<evidence type="ECO:0000259" key="7">
    <source>
        <dbReference type="PROSITE" id="PS50045"/>
    </source>
</evidence>
<keyword evidence="6" id="KW-0175">Coiled coil</keyword>
<dbReference type="InterPro" id="IPR003593">
    <property type="entry name" value="AAA+_ATPase"/>
</dbReference>
<sequence>MEKKITEEGFCRNLKNIYEQLFSVRDRYDLIYLINKSLGGIDPFSHSMVSLVNKDGRSYSVFLLKPGSPVQSTPETGIISDKSYSVNDGFYDQILSFDTPVICHFQELSLKGKLPTYLKSGYVTGVDKMVAVSLNSDNQKVGNLVFFMKDKGEVSAKLLHIVQETVRLASLVVDNIIINEDMKARELEKSLLLSLSKDLSAVRDKAGLSALINIKVNGLFHSKGFAIDLIDDRRKTFRTYMVDGDRALMEHSGSYSFMNEREMPLISGLHDRILGIDDPVCLLREDMMALPEEADYLRGGTEMGRLHLMGTRLRTAGQTTGILWVYVGRYVPFSLTMAFASQIAVAVANIKANEEIGRRETEKALLLSFANELAAAKDKKQLGAVINKCLQSFFLVKEYMISVRNADGISHSFYLYDESAHFINAPGFQNVMAAKMAIAGGPVERIYQEGEPLLFDVRSILESKTIKFESGPFWLSVGIPQILGAMLSVGNENIGVLWMEPDQINRELLKAVSNQIAIAISNIVANERISQHIAEINTYKKQLEEEKLYLQEEIVNAYNHTEFVGDSQEMQKIYHLLSHVAFTNSTVLILGETGTGKELAARAIHDGSPRKDKLMIKVNCATMPASLIDSELFGHERGSFTGAFERRLGKFELANKGTLFLDEIGEMPLELQAKLLRALQEKEIERVGGKTTIKVDVRIIAATNRDLAQEVKEGRFRRDLFYRLNVFPVTLPPLRERVEDIPVLVTHFINKYARNTGKKVHHISDKALNELTSYHWPGNVRELEHLMERCVLLSRSKTISEIPFPITEKLIASSPADDLPYIKTIRENERDHIIHVLNYCKGKVAGLQGAAAWLGVPVSTLNARIKKLGIQKEMTFTKK</sequence>
<feature type="coiled-coil region" evidence="6">
    <location>
        <begin position="526"/>
        <end position="560"/>
    </location>
</feature>
<evidence type="ECO:0000313" key="9">
    <source>
        <dbReference type="Proteomes" id="UP001216139"/>
    </source>
</evidence>
<dbReference type="Gene3D" id="1.10.8.60">
    <property type="match status" value="1"/>
</dbReference>
<dbReference type="Proteomes" id="UP001216139">
    <property type="component" value="Chromosome"/>
</dbReference>
<keyword evidence="4" id="KW-0238">DNA-binding</keyword>
<evidence type="ECO:0000256" key="3">
    <source>
        <dbReference type="ARBA" id="ARBA00023015"/>
    </source>
</evidence>
<dbReference type="PROSITE" id="PS50045">
    <property type="entry name" value="SIGMA54_INTERACT_4"/>
    <property type="match status" value="1"/>
</dbReference>
<dbReference type="PROSITE" id="PS00676">
    <property type="entry name" value="SIGMA54_INTERACT_2"/>
    <property type="match status" value="1"/>
</dbReference>
<dbReference type="SUPFAM" id="SSF52540">
    <property type="entry name" value="P-loop containing nucleoside triphosphate hydrolases"/>
    <property type="match status" value="1"/>
</dbReference>
<dbReference type="SUPFAM" id="SSF46689">
    <property type="entry name" value="Homeodomain-like"/>
    <property type="match status" value="1"/>
</dbReference>
<proteinExistence type="predicted"/>
<gene>
    <name evidence="8" type="ORF">PQO05_05425</name>
</gene>
<dbReference type="InterPro" id="IPR025944">
    <property type="entry name" value="Sigma_54_int_dom_CS"/>
</dbReference>
<dbReference type="InterPro" id="IPR025943">
    <property type="entry name" value="Sigma_54_int_dom_ATP-bd_2"/>
</dbReference>